<keyword evidence="5" id="KW-0997">Cell inner membrane</keyword>
<comment type="subcellular location">
    <subcellularLocation>
        <location evidence="1">Cell inner membrane</location>
        <topology evidence="1">Single-pass membrane protein</topology>
        <orientation evidence="1">Periplasmic side</orientation>
    </subcellularLocation>
</comment>
<keyword evidence="7" id="KW-0653">Protein transport</keyword>
<evidence type="ECO:0000256" key="3">
    <source>
        <dbReference type="ARBA" id="ARBA00022448"/>
    </source>
</evidence>
<dbReference type="PROSITE" id="PS52015">
    <property type="entry name" value="TONB_CTD"/>
    <property type="match status" value="1"/>
</dbReference>
<evidence type="ECO:0000256" key="7">
    <source>
        <dbReference type="ARBA" id="ARBA00022927"/>
    </source>
</evidence>
<dbReference type="GO" id="GO:0055085">
    <property type="term" value="P:transmembrane transport"/>
    <property type="evidence" value="ECO:0007669"/>
    <property type="project" value="InterPro"/>
</dbReference>
<dbReference type="RefSeq" id="WP_119755479.1">
    <property type="nucleotide sequence ID" value="NZ_CP032382.1"/>
</dbReference>
<dbReference type="GO" id="GO:0098797">
    <property type="term" value="C:plasma membrane protein complex"/>
    <property type="evidence" value="ECO:0007669"/>
    <property type="project" value="TreeGrafter"/>
</dbReference>
<protein>
    <submittedName>
        <fullName evidence="11">Energy transducer TonB</fullName>
    </submittedName>
</protein>
<evidence type="ECO:0000256" key="9">
    <source>
        <dbReference type="ARBA" id="ARBA00023136"/>
    </source>
</evidence>
<dbReference type="InterPro" id="IPR051045">
    <property type="entry name" value="TonB-dependent_transducer"/>
</dbReference>
<proteinExistence type="inferred from homology"/>
<evidence type="ECO:0000256" key="6">
    <source>
        <dbReference type="ARBA" id="ARBA00022692"/>
    </source>
</evidence>
<evidence type="ECO:0000256" key="8">
    <source>
        <dbReference type="ARBA" id="ARBA00022989"/>
    </source>
</evidence>
<keyword evidence="8" id="KW-1133">Transmembrane helix</keyword>
<evidence type="ECO:0000313" key="11">
    <source>
        <dbReference type="EMBL" id="AYB32220.1"/>
    </source>
</evidence>
<dbReference type="AlphaFoldDB" id="A0A385SRH3"/>
<dbReference type="SUPFAM" id="SSF74653">
    <property type="entry name" value="TolA/TonB C-terminal domain"/>
    <property type="match status" value="1"/>
</dbReference>
<keyword evidence="9" id="KW-0472">Membrane</keyword>
<dbReference type="PANTHER" id="PTHR33446:SF2">
    <property type="entry name" value="PROTEIN TONB"/>
    <property type="match status" value="1"/>
</dbReference>
<feature type="domain" description="TonB C-terminal" evidence="10">
    <location>
        <begin position="127"/>
        <end position="218"/>
    </location>
</feature>
<dbReference type="Proteomes" id="UP000266183">
    <property type="component" value="Chromosome"/>
</dbReference>
<keyword evidence="12" id="KW-1185">Reference proteome</keyword>
<reference evidence="12" key="1">
    <citation type="submission" date="2018-09" db="EMBL/GenBank/DDBJ databases">
        <title>Chryseolinea sp. KIS68-18 isolated from soil.</title>
        <authorList>
            <person name="Weon H.-Y."/>
            <person name="Kwon S.-W."/>
            <person name="Lee S.A."/>
        </authorList>
    </citation>
    <scope>NUCLEOTIDE SEQUENCE [LARGE SCALE GENOMIC DNA]</scope>
    <source>
        <strain evidence="12">KIS68-18</strain>
    </source>
</reference>
<dbReference type="GO" id="GO:0031992">
    <property type="term" value="F:energy transducer activity"/>
    <property type="evidence" value="ECO:0007669"/>
    <property type="project" value="TreeGrafter"/>
</dbReference>
<evidence type="ECO:0000256" key="4">
    <source>
        <dbReference type="ARBA" id="ARBA00022475"/>
    </source>
</evidence>
<evidence type="ECO:0000313" key="12">
    <source>
        <dbReference type="Proteomes" id="UP000266183"/>
    </source>
</evidence>
<dbReference type="InterPro" id="IPR006260">
    <property type="entry name" value="TonB/TolA_C"/>
</dbReference>
<evidence type="ECO:0000259" key="10">
    <source>
        <dbReference type="PROSITE" id="PS52015"/>
    </source>
</evidence>
<dbReference type="InterPro" id="IPR037682">
    <property type="entry name" value="TonB_C"/>
</dbReference>
<accession>A0A385SRH3</accession>
<evidence type="ECO:0000256" key="1">
    <source>
        <dbReference type="ARBA" id="ARBA00004383"/>
    </source>
</evidence>
<name>A0A385SRH3_9BACT</name>
<evidence type="ECO:0000256" key="5">
    <source>
        <dbReference type="ARBA" id="ARBA00022519"/>
    </source>
</evidence>
<sequence length="218" mass="24966">MNKFFIAAFLIPSALSFAQETKKVVTRVSEPPTKTVYYVLRDQPDIKHGPCTRTYLGLSEKGLYEHNARVGVWEFYDERGRLVQKIDFTKHEIILSQPFVAKFWLLENGEGKERLLSEIDNEPFMLGGFERYARFITHTLRYPAEARKAGIMGNVVLSATITKEGVMIDEKVEKGPGHGLNEEALRIIQSLQEEWYPLRIDGEPKDAKILLSIGFKFV</sequence>
<evidence type="ECO:0000256" key="2">
    <source>
        <dbReference type="ARBA" id="ARBA00006555"/>
    </source>
</evidence>
<keyword evidence="6" id="KW-0812">Transmembrane</keyword>
<keyword evidence="4" id="KW-1003">Cell membrane</keyword>
<gene>
    <name evidence="11" type="ORF">D4L85_17305</name>
</gene>
<dbReference type="EMBL" id="CP032382">
    <property type="protein sequence ID" value="AYB32220.1"/>
    <property type="molecule type" value="Genomic_DNA"/>
</dbReference>
<dbReference type="Pfam" id="PF03544">
    <property type="entry name" value="TonB_C"/>
    <property type="match status" value="1"/>
</dbReference>
<dbReference type="Gene3D" id="3.30.1150.10">
    <property type="match status" value="1"/>
</dbReference>
<dbReference type="PANTHER" id="PTHR33446">
    <property type="entry name" value="PROTEIN TONB-RELATED"/>
    <property type="match status" value="1"/>
</dbReference>
<comment type="similarity">
    <text evidence="2">Belongs to the TonB family.</text>
</comment>
<dbReference type="NCBIfam" id="TIGR01352">
    <property type="entry name" value="tonB_Cterm"/>
    <property type="match status" value="1"/>
</dbReference>
<dbReference type="OrthoDB" id="1039448at2"/>
<organism evidence="11 12">
    <name type="scientific">Chryseolinea soli</name>
    <dbReference type="NCBI Taxonomy" id="2321403"/>
    <lineage>
        <taxon>Bacteria</taxon>
        <taxon>Pseudomonadati</taxon>
        <taxon>Bacteroidota</taxon>
        <taxon>Cytophagia</taxon>
        <taxon>Cytophagales</taxon>
        <taxon>Fulvivirgaceae</taxon>
        <taxon>Chryseolinea</taxon>
    </lineage>
</organism>
<dbReference type="KEGG" id="chk:D4L85_17305"/>
<keyword evidence="3" id="KW-0813">Transport</keyword>
<dbReference type="GO" id="GO:0015031">
    <property type="term" value="P:protein transport"/>
    <property type="evidence" value="ECO:0007669"/>
    <property type="project" value="UniProtKB-KW"/>
</dbReference>